<dbReference type="EMBL" id="MT631068">
    <property type="protein sequence ID" value="QNO45081.1"/>
    <property type="molecule type" value="Genomic_DNA"/>
</dbReference>
<dbReference type="AlphaFoldDB" id="A0A7G9YAP7"/>
<evidence type="ECO:0000313" key="3">
    <source>
        <dbReference type="EMBL" id="QNO46289.1"/>
    </source>
</evidence>
<sequence length="99" mass="11604">MFRAESAVIRAALIPLSHRVINTSSIVLELCKFLVERGIRPVHIIECAMFRTGLFEQHLSVLFVYSCIDHLFAFRAQRFCLHDITFTDFRFYHKSTIIK</sequence>
<name>A0A7G9YAP7_9EURY</name>
<accession>A0A7G9YAP7</accession>
<organism evidence="2">
    <name type="scientific">Candidatus Methanogaster sp. ANME-2c ERB4</name>
    <dbReference type="NCBI Taxonomy" id="2759911"/>
    <lineage>
        <taxon>Archaea</taxon>
        <taxon>Methanobacteriati</taxon>
        <taxon>Methanobacteriota</taxon>
        <taxon>Stenosarchaea group</taxon>
        <taxon>Methanomicrobia</taxon>
        <taxon>Methanosarcinales</taxon>
        <taxon>ANME-2 cluster</taxon>
        <taxon>Candidatus Methanogasteraceae</taxon>
        <taxon>Candidatus Methanogaster</taxon>
    </lineage>
</organism>
<gene>
    <name evidence="3" type="ORF">AGGMKIHI_00001</name>
    <name evidence="2" type="ORF">AMIKMAHL_00001</name>
    <name evidence="1" type="ORF">HFPHJBHB_00004</name>
</gene>
<evidence type="ECO:0000313" key="1">
    <source>
        <dbReference type="EMBL" id="QNO44971.1"/>
    </source>
</evidence>
<protein>
    <submittedName>
        <fullName evidence="2">Uncharacterized protein</fullName>
    </submittedName>
</protein>
<reference evidence="2" key="1">
    <citation type="submission" date="2020-06" db="EMBL/GenBank/DDBJ databases">
        <title>Unique genomic features of the anaerobic methanotrophic archaea.</title>
        <authorList>
            <person name="Chadwick G.L."/>
            <person name="Skennerton C.T."/>
            <person name="Laso-Perez R."/>
            <person name="Leu A.O."/>
            <person name="Speth D.R."/>
            <person name="Yu H."/>
            <person name="Morgan-Lang C."/>
            <person name="Hatzenpichler R."/>
            <person name="Goudeau D."/>
            <person name="Malmstrom R."/>
            <person name="Brazelton W.J."/>
            <person name="Woyke T."/>
            <person name="Hallam S.J."/>
            <person name="Tyson G.W."/>
            <person name="Wegener G."/>
            <person name="Boetius A."/>
            <person name="Orphan V."/>
        </authorList>
    </citation>
    <scope>NUCLEOTIDE SEQUENCE</scope>
</reference>
<proteinExistence type="predicted"/>
<dbReference type="EMBL" id="MT631050">
    <property type="protein sequence ID" value="QNO44971.1"/>
    <property type="molecule type" value="Genomic_DNA"/>
</dbReference>
<dbReference type="EMBL" id="MT631183">
    <property type="protein sequence ID" value="QNO46289.1"/>
    <property type="molecule type" value="Genomic_DNA"/>
</dbReference>
<evidence type="ECO:0000313" key="2">
    <source>
        <dbReference type="EMBL" id="QNO45081.1"/>
    </source>
</evidence>